<gene>
    <name evidence="2" type="ORF">NCGR_LOCUS20529</name>
</gene>
<keyword evidence="3" id="KW-1185">Reference proteome</keyword>
<comment type="caution">
    <text evidence="2">The sequence shown here is derived from an EMBL/GenBank/DDBJ whole genome shotgun (WGS) entry which is preliminary data.</text>
</comment>
<sequence>MAWKRHLAASWKEQKPWTETHSYQTCGTLTSRWAGTKPISNSRCTEKPVVPHMPVGEKTAEEATTKDGGGGGGQPKPPSRGSARFERLLSGLGAGPLVDVDPDKVKDDIRRWAKKVAALVRQLSLGAWAEKSDGSSEHHDAGDDGSAN</sequence>
<dbReference type="PANTHER" id="PTHR36484">
    <property type="entry name" value="OS01G0558700 PROTEIN"/>
    <property type="match status" value="1"/>
</dbReference>
<reference evidence="2" key="1">
    <citation type="submission" date="2020-10" db="EMBL/GenBank/DDBJ databases">
        <authorList>
            <person name="Han B."/>
            <person name="Lu T."/>
            <person name="Zhao Q."/>
            <person name="Huang X."/>
            <person name="Zhao Y."/>
        </authorList>
    </citation>
    <scope>NUCLEOTIDE SEQUENCE</scope>
</reference>
<evidence type="ECO:0000313" key="3">
    <source>
        <dbReference type="Proteomes" id="UP000604825"/>
    </source>
</evidence>
<name>A0A811NSI1_9POAL</name>
<dbReference type="AlphaFoldDB" id="A0A811NSI1"/>
<dbReference type="OrthoDB" id="640098at2759"/>
<feature type="region of interest" description="Disordered" evidence="1">
    <location>
        <begin position="34"/>
        <end position="102"/>
    </location>
</feature>
<feature type="region of interest" description="Disordered" evidence="1">
    <location>
        <begin position="126"/>
        <end position="148"/>
    </location>
</feature>
<organism evidence="2 3">
    <name type="scientific">Miscanthus lutarioriparius</name>
    <dbReference type="NCBI Taxonomy" id="422564"/>
    <lineage>
        <taxon>Eukaryota</taxon>
        <taxon>Viridiplantae</taxon>
        <taxon>Streptophyta</taxon>
        <taxon>Embryophyta</taxon>
        <taxon>Tracheophyta</taxon>
        <taxon>Spermatophyta</taxon>
        <taxon>Magnoliopsida</taxon>
        <taxon>Liliopsida</taxon>
        <taxon>Poales</taxon>
        <taxon>Poaceae</taxon>
        <taxon>PACMAD clade</taxon>
        <taxon>Panicoideae</taxon>
        <taxon>Andropogonodae</taxon>
        <taxon>Andropogoneae</taxon>
        <taxon>Saccharinae</taxon>
        <taxon>Miscanthus</taxon>
    </lineage>
</organism>
<dbReference type="Proteomes" id="UP000604825">
    <property type="component" value="Unassembled WGS sequence"/>
</dbReference>
<evidence type="ECO:0000313" key="2">
    <source>
        <dbReference type="EMBL" id="CAD6230130.1"/>
    </source>
</evidence>
<dbReference type="EMBL" id="CAJGYO010000005">
    <property type="protein sequence ID" value="CAD6230130.1"/>
    <property type="molecule type" value="Genomic_DNA"/>
</dbReference>
<accession>A0A811NSI1</accession>
<feature type="compositionally biased region" description="Basic and acidic residues" evidence="1">
    <location>
        <begin position="130"/>
        <end position="142"/>
    </location>
</feature>
<protein>
    <submittedName>
        <fullName evidence="2">Uncharacterized protein</fullName>
    </submittedName>
</protein>
<dbReference type="PANTHER" id="PTHR36484:SF1">
    <property type="entry name" value="OS05G0542001 PROTEIN"/>
    <property type="match status" value="1"/>
</dbReference>
<feature type="compositionally biased region" description="Polar residues" evidence="1">
    <location>
        <begin position="34"/>
        <end position="43"/>
    </location>
</feature>
<proteinExistence type="predicted"/>
<evidence type="ECO:0000256" key="1">
    <source>
        <dbReference type="SAM" id="MobiDB-lite"/>
    </source>
</evidence>